<evidence type="ECO:0000313" key="4">
    <source>
        <dbReference type="Proteomes" id="UP001295740"/>
    </source>
</evidence>
<feature type="chain" id="PRO_5042565203" evidence="2">
    <location>
        <begin position="25"/>
        <end position="225"/>
    </location>
</feature>
<proteinExistence type="predicted"/>
<evidence type="ECO:0000256" key="1">
    <source>
        <dbReference type="SAM" id="MobiDB-lite"/>
    </source>
</evidence>
<sequence length="225" mass="22492">MYARSALTLLLAAAGLFSFSAAAASDSDPKPAATAVRNTVKPRQTSDNLLGTLISAANAFKIQACIPGALPLVTQLPPLPKGLVNNDLLTQALSQTTLALSDVCDFSITGAVGDVYTAYLPTWYSWYRAHSATIAKIITACPSASALVTTVEAYESCAQVPKTTATGSGSAATGTETGTATATGATNTAETSTSTTVQGAAAPQETGFMAAAAAAAGLIGAIAVL</sequence>
<gene>
    <name evidence="3" type="ORF">KHLLAP_LOCUS5385</name>
</gene>
<accession>A0AAI8VHC8</accession>
<name>A0AAI8VHC8_9PEZI</name>
<organism evidence="3 4">
    <name type="scientific">Anthostomella pinea</name>
    <dbReference type="NCBI Taxonomy" id="933095"/>
    <lineage>
        <taxon>Eukaryota</taxon>
        <taxon>Fungi</taxon>
        <taxon>Dikarya</taxon>
        <taxon>Ascomycota</taxon>
        <taxon>Pezizomycotina</taxon>
        <taxon>Sordariomycetes</taxon>
        <taxon>Xylariomycetidae</taxon>
        <taxon>Xylariales</taxon>
        <taxon>Xylariaceae</taxon>
        <taxon>Anthostomella</taxon>
    </lineage>
</organism>
<comment type="caution">
    <text evidence="3">The sequence shown here is derived from an EMBL/GenBank/DDBJ whole genome shotgun (WGS) entry which is preliminary data.</text>
</comment>
<dbReference type="EMBL" id="CAUWAG010000007">
    <property type="protein sequence ID" value="CAJ2504917.1"/>
    <property type="molecule type" value="Genomic_DNA"/>
</dbReference>
<feature type="compositionally biased region" description="Low complexity" evidence="1">
    <location>
        <begin position="163"/>
        <end position="196"/>
    </location>
</feature>
<feature type="region of interest" description="Disordered" evidence="1">
    <location>
        <begin position="163"/>
        <end position="198"/>
    </location>
</feature>
<dbReference type="Proteomes" id="UP001295740">
    <property type="component" value="Unassembled WGS sequence"/>
</dbReference>
<keyword evidence="4" id="KW-1185">Reference proteome</keyword>
<dbReference type="AlphaFoldDB" id="A0AAI8VHC8"/>
<evidence type="ECO:0000256" key="2">
    <source>
        <dbReference type="SAM" id="SignalP"/>
    </source>
</evidence>
<feature type="signal peptide" evidence="2">
    <location>
        <begin position="1"/>
        <end position="24"/>
    </location>
</feature>
<keyword evidence="2" id="KW-0732">Signal</keyword>
<evidence type="ECO:0000313" key="3">
    <source>
        <dbReference type="EMBL" id="CAJ2504917.1"/>
    </source>
</evidence>
<protein>
    <submittedName>
        <fullName evidence="3">Uu.00g123110.m01.CDS01</fullName>
    </submittedName>
</protein>
<reference evidence="3" key="1">
    <citation type="submission" date="2023-10" db="EMBL/GenBank/DDBJ databases">
        <authorList>
            <person name="Hackl T."/>
        </authorList>
    </citation>
    <scope>NUCLEOTIDE SEQUENCE</scope>
</reference>